<reference evidence="13" key="2">
    <citation type="submission" date="2025-09" db="UniProtKB">
        <authorList>
            <consortium name="Ensembl"/>
        </authorList>
    </citation>
    <scope>IDENTIFICATION</scope>
</reference>
<feature type="domain" description="Receptor ligand binding region" evidence="11">
    <location>
        <begin position="1"/>
        <end position="364"/>
    </location>
</feature>
<dbReference type="PANTHER" id="PTHR24061:SF528">
    <property type="entry name" value="C-FAMILY ODORANT RECEPTOR OLFCD2-RELATED"/>
    <property type="match status" value="1"/>
</dbReference>
<evidence type="ECO:0000256" key="9">
    <source>
        <dbReference type="ARBA" id="ARBA00023180"/>
    </source>
</evidence>
<dbReference type="InterPro" id="IPR000337">
    <property type="entry name" value="GPCR_3"/>
</dbReference>
<evidence type="ECO:0000313" key="13">
    <source>
        <dbReference type="Ensembl" id="ENSGMOP00000015855.2"/>
    </source>
</evidence>
<dbReference type="SUPFAM" id="SSF53822">
    <property type="entry name" value="Periplasmic binding protein-like I"/>
    <property type="match status" value="1"/>
</dbReference>
<protein>
    <submittedName>
        <fullName evidence="13">Uncharacterized protein</fullName>
    </submittedName>
</protein>
<dbReference type="Gene3D" id="2.10.50.30">
    <property type="entry name" value="GPCR, family 3, nine cysteines domain"/>
    <property type="match status" value="1"/>
</dbReference>
<evidence type="ECO:0000256" key="2">
    <source>
        <dbReference type="ARBA" id="ARBA00022475"/>
    </source>
</evidence>
<keyword evidence="7" id="KW-0472">Membrane</keyword>
<dbReference type="InterPro" id="IPR001828">
    <property type="entry name" value="ANF_lig-bd_rcpt"/>
</dbReference>
<dbReference type="InterPro" id="IPR028082">
    <property type="entry name" value="Peripla_BP_I"/>
</dbReference>
<dbReference type="InterPro" id="IPR011500">
    <property type="entry name" value="GPCR_3_9-Cys_dom"/>
</dbReference>
<keyword evidence="10" id="KW-0807">Transducer</keyword>
<dbReference type="InterPro" id="IPR000068">
    <property type="entry name" value="GPCR_3_Ca_sens_rcpt-rel"/>
</dbReference>
<keyword evidence="3" id="KW-0812">Transmembrane</keyword>
<evidence type="ECO:0000313" key="14">
    <source>
        <dbReference type="Proteomes" id="UP000694546"/>
    </source>
</evidence>
<dbReference type="PRINTS" id="PR00248">
    <property type="entry name" value="GPCRMGR"/>
</dbReference>
<keyword evidence="14" id="KW-1185">Reference proteome</keyword>
<evidence type="ECO:0000256" key="6">
    <source>
        <dbReference type="ARBA" id="ARBA00023040"/>
    </source>
</evidence>
<keyword evidence="5" id="KW-1133">Transmembrane helix</keyword>
<keyword evidence="8" id="KW-0675">Receptor</keyword>
<dbReference type="InterPro" id="IPR038550">
    <property type="entry name" value="GPCR_3_9-Cys_sf"/>
</dbReference>
<evidence type="ECO:0000256" key="7">
    <source>
        <dbReference type="ARBA" id="ARBA00023136"/>
    </source>
</evidence>
<evidence type="ECO:0000256" key="10">
    <source>
        <dbReference type="ARBA" id="ARBA00023224"/>
    </source>
</evidence>
<accession>A0A8C4ZKD9</accession>
<sequence>MLFAIEEINNSTDILPGIKLGYKLYDLCGSIARAVKVALSLINGNEEMASMSEKPCSGSSYKVTSFLNIQNLYIFLYVSHFATCACLSNKVRYPSFLRTIPSDYYQSRALAQMVKHFGWTWVGAIRSNDDYGNNGMAIFIDTATELGICLEYSLPFIRTDPPEQKQKIIETIKGSTSKVIIAFVNHMDMDVLIEEFAHHNLTGYQWVGTESWISDSQNAQAKGHYILDGSIGLAIRKAHVTGLREFILDVKPLNSSGNKLFIEFWEKTFGCIFNHINQTEKTLKQCTGYEDLTQIKNSFHDMSLMPIFNNVYKAVYAVAHTLHTIIGCGDTCNLDRFKTKDGEEVYFNQYGDPAAKYDIINWQPKKDGSVEFVTVGLFDASLPEEKQLHIDNLTLTWANNSKQVPISVCSGTCALGTRKVLQKGKPVCCYDCIPCAEGEVSNKTGTKARLKRM</sequence>
<evidence type="ECO:0000256" key="3">
    <source>
        <dbReference type="ARBA" id="ARBA00022692"/>
    </source>
</evidence>
<dbReference type="InterPro" id="IPR004073">
    <property type="entry name" value="GPCR_3_vmron_rcpt_2"/>
</dbReference>
<keyword evidence="2" id="KW-1003">Cell membrane</keyword>
<evidence type="ECO:0000256" key="4">
    <source>
        <dbReference type="ARBA" id="ARBA00022729"/>
    </source>
</evidence>
<dbReference type="GeneTree" id="ENSGT01050000244874"/>
<evidence type="ECO:0000256" key="5">
    <source>
        <dbReference type="ARBA" id="ARBA00022989"/>
    </source>
</evidence>
<evidence type="ECO:0000256" key="8">
    <source>
        <dbReference type="ARBA" id="ARBA00023170"/>
    </source>
</evidence>
<keyword evidence="9" id="KW-0325">Glycoprotein</keyword>
<name>A0A8C4ZKD9_GADMO</name>
<evidence type="ECO:0000259" key="12">
    <source>
        <dbReference type="Pfam" id="PF07562"/>
    </source>
</evidence>
<evidence type="ECO:0000259" key="11">
    <source>
        <dbReference type="Pfam" id="PF01094"/>
    </source>
</evidence>
<organism evidence="13 14">
    <name type="scientific">Gadus morhua</name>
    <name type="common">Atlantic cod</name>
    <dbReference type="NCBI Taxonomy" id="8049"/>
    <lineage>
        <taxon>Eukaryota</taxon>
        <taxon>Metazoa</taxon>
        <taxon>Chordata</taxon>
        <taxon>Craniata</taxon>
        <taxon>Vertebrata</taxon>
        <taxon>Euteleostomi</taxon>
        <taxon>Actinopterygii</taxon>
        <taxon>Neopterygii</taxon>
        <taxon>Teleostei</taxon>
        <taxon>Neoteleostei</taxon>
        <taxon>Acanthomorphata</taxon>
        <taxon>Zeiogadaria</taxon>
        <taxon>Gadariae</taxon>
        <taxon>Gadiformes</taxon>
        <taxon>Gadoidei</taxon>
        <taxon>Gadidae</taxon>
        <taxon>Gadus</taxon>
    </lineage>
</organism>
<dbReference type="PANTHER" id="PTHR24061">
    <property type="entry name" value="CALCIUM-SENSING RECEPTOR-RELATED"/>
    <property type="match status" value="1"/>
</dbReference>
<dbReference type="Proteomes" id="UP000694546">
    <property type="component" value="Chromosome 16"/>
</dbReference>
<keyword evidence="6" id="KW-0297">G-protein coupled receptor</keyword>
<dbReference type="GO" id="GO:0004930">
    <property type="term" value="F:G protein-coupled receptor activity"/>
    <property type="evidence" value="ECO:0007669"/>
    <property type="project" value="UniProtKB-KW"/>
</dbReference>
<dbReference type="Pfam" id="PF07562">
    <property type="entry name" value="NCD3G"/>
    <property type="match status" value="1"/>
</dbReference>
<dbReference type="Gene3D" id="3.40.50.2300">
    <property type="match status" value="2"/>
</dbReference>
<dbReference type="Pfam" id="PF01094">
    <property type="entry name" value="ANF_receptor"/>
    <property type="match status" value="1"/>
</dbReference>
<dbReference type="FunFam" id="3.40.50.2300:FF:000016">
    <property type="entry name" value="Taste 1 receptor member 2"/>
    <property type="match status" value="1"/>
</dbReference>
<evidence type="ECO:0000256" key="1">
    <source>
        <dbReference type="ARBA" id="ARBA00004651"/>
    </source>
</evidence>
<dbReference type="GO" id="GO:0005886">
    <property type="term" value="C:plasma membrane"/>
    <property type="evidence" value="ECO:0007669"/>
    <property type="project" value="UniProtKB-SubCell"/>
</dbReference>
<keyword evidence="4" id="KW-0732">Signal</keyword>
<feature type="domain" description="GPCR family 3 nine cysteines" evidence="12">
    <location>
        <begin position="404"/>
        <end position="444"/>
    </location>
</feature>
<comment type="subcellular location">
    <subcellularLocation>
        <location evidence="1">Cell membrane</location>
        <topology evidence="1">Multi-pass membrane protein</topology>
    </subcellularLocation>
</comment>
<dbReference type="Ensembl" id="ENSGMOT00000016259.2">
    <property type="protein sequence ID" value="ENSGMOP00000015855.2"/>
    <property type="gene ID" value="ENSGMOG00000026343.1"/>
</dbReference>
<dbReference type="FunFam" id="2.10.50.30:FF:000007">
    <property type="entry name" value="Vomeronasal 2, receptor 82"/>
    <property type="match status" value="1"/>
</dbReference>
<dbReference type="AlphaFoldDB" id="A0A8C4ZKD9"/>
<proteinExistence type="predicted"/>
<dbReference type="PRINTS" id="PR01535">
    <property type="entry name" value="VOMERONASL2R"/>
</dbReference>
<reference evidence="13" key="1">
    <citation type="submission" date="2025-08" db="UniProtKB">
        <authorList>
            <consortium name="Ensembl"/>
        </authorList>
    </citation>
    <scope>IDENTIFICATION</scope>
</reference>